<keyword evidence="3 13" id="KW-0235">DNA replication</keyword>
<dbReference type="Gene3D" id="3.40.50.300">
    <property type="entry name" value="P-loop containing nucleotide triphosphate hydrolases"/>
    <property type="match status" value="1"/>
</dbReference>
<organism evidence="16 17">
    <name type="scientific">Coprobacter secundus subsp. similis</name>
    <dbReference type="NCBI Taxonomy" id="2751153"/>
    <lineage>
        <taxon>Bacteria</taxon>
        <taxon>Pseudomonadati</taxon>
        <taxon>Bacteroidota</taxon>
        <taxon>Bacteroidia</taxon>
        <taxon>Bacteroidales</taxon>
        <taxon>Barnesiellaceae</taxon>
        <taxon>Coprobacter</taxon>
    </lineage>
</organism>
<dbReference type="EMBL" id="AP023322">
    <property type="protein sequence ID" value="BCI64534.1"/>
    <property type="molecule type" value="Genomic_DNA"/>
</dbReference>
<keyword evidence="9" id="KW-0413">Isomerase</keyword>
<dbReference type="GO" id="GO:1990077">
    <property type="term" value="C:primosome complex"/>
    <property type="evidence" value="ECO:0007669"/>
    <property type="project" value="UniProtKB-UniRule"/>
</dbReference>
<keyword evidence="2 13" id="KW-0639">Primosome</keyword>
<dbReference type="InterPro" id="IPR016136">
    <property type="entry name" value="DNA_helicase_N/primase_C"/>
</dbReference>
<dbReference type="Gene3D" id="1.10.860.10">
    <property type="entry name" value="DNAb Helicase, Chain A"/>
    <property type="match status" value="1"/>
</dbReference>
<dbReference type="RefSeq" id="WP_021929698.1">
    <property type="nucleotide sequence ID" value="NZ_AP023322.1"/>
</dbReference>
<dbReference type="GO" id="GO:0003677">
    <property type="term" value="F:DNA binding"/>
    <property type="evidence" value="ECO:0007669"/>
    <property type="project" value="UniProtKB-UniRule"/>
</dbReference>
<evidence type="ECO:0000256" key="5">
    <source>
        <dbReference type="ARBA" id="ARBA00022801"/>
    </source>
</evidence>
<evidence type="ECO:0000256" key="6">
    <source>
        <dbReference type="ARBA" id="ARBA00022806"/>
    </source>
</evidence>
<reference evidence="17" key="1">
    <citation type="submission" date="2020-07" db="EMBL/GenBank/DDBJ databases">
        <title>Complete genome sequencing of Coprobacter sp. strain 2CBH44.</title>
        <authorList>
            <person name="Sakamoto M."/>
            <person name="Murakami T."/>
            <person name="Mori H."/>
        </authorList>
    </citation>
    <scope>NUCLEOTIDE SEQUENCE [LARGE SCALE GENOMIC DNA]</scope>
    <source>
        <strain evidence="17">2CBH44</strain>
    </source>
</reference>
<evidence type="ECO:0000259" key="15">
    <source>
        <dbReference type="PROSITE" id="PS51199"/>
    </source>
</evidence>
<dbReference type="AlphaFoldDB" id="A0A7G1I1D8"/>
<comment type="function">
    <text evidence="10 13">The main replicative DNA helicase, it participates in initiation and elongation during chromosome replication. Travels ahead of the DNA replisome, separating dsDNA into templates for DNA synthesis. A processive ATP-dependent 5'-3' DNA helicase it has DNA-dependent ATPase activity.</text>
</comment>
<evidence type="ECO:0000256" key="12">
    <source>
        <dbReference type="NCBIfam" id="TIGR00665"/>
    </source>
</evidence>
<evidence type="ECO:0000256" key="1">
    <source>
        <dbReference type="ARBA" id="ARBA00008428"/>
    </source>
</evidence>
<dbReference type="SUPFAM" id="SSF52540">
    <property type="entry name" value="P-loop containing nucleoside triphosphate hydrolases"/>
    <property type="match status" value="1"/>
</dbReference>
<evidence type="ECO:0000256" key="4">
    <source>
        <dbReference type="ARBA" id="ARBA00022741"/>
    </source>
</evidence>
<sequence>MEQRRNYRSQKTATPINELGKLPPQAKELEEAVLGALMLEKDAYSIVSDILKPECFYEHTHQLIYSAIVDLALQQKPVDMLTVTEQLRRRGELDEVGGEFVITELTGRVASAANIEFHARIIAQKYLARELIRFSSEIQTKAFDETNDVDDLMQEAEGKLFEISQRNVKKDVTQIDPVIEEAIKLLEIASNRKDGLSGLQTGFHDLDKMTSGWQNSDLVIIAARPAMGKTAFVLSMAKNMALNYNTPVALFSLEMSNVQLVNRLIVNTCEIPGEKIKSGQLAPYEWEQLMTKIKDLYSAPIYIDDTPSLSVFELRTKARRLVREHGIKIIIIDYLQLMNASGMSFGSREQEISTISRSLKGLAKELNIPIIALSQLNRSVENRQDKDKRPQLSDLRESGAIEQDADMVCFIHRPEYYKIVEDESGHSLLGLAEIIIAKHRNGATGNIRLRFKGEYARFQNITDDTEIGDTFVSGITTDNIPPDIGFQPGNNNIPDFLSGGNNNETPF</sequence>
<dbReference type="GO" id="GO:0005829">
    <property type="term" value="C:cytosol"/>
    <property type="evidence" value="ECO:0007669"/>
    <property type="project" value="TreeGrafter"/>
</dbReference>
<gene>
    <name evidence="16" type="ORF">Cop2CBH44_28870</name>
</gene>
<dbReference type="PANTHER" id="PTHR30153">
    <property type="entry name" value="REPLICATIVE DNA HELICASE DNAB"/>
    <property type="match status" value="1"/>
</dbReference>
<dbReference type="GO" id="GO:0006269">
    <property type="term" value="P:DNA replication, synthesis of primer"/>
    <property type="evidence" value="ECO:0007669"/>
    <property type="project" value="UniProtKB-UniRule"/>
</dbReference>
<proteinExistence type="inferred from homology"/>
<dbReference type="CDD" id="cd00984">
    <property type="entry name" value="DnaB_C"/>
    <property type="match status" value="1"/>
</dbReference>
<dbReference type="EC" id="5.6.2.3" evidence="12 13"/>
<dbReference type="Pfam" id="PF03796">
    <property type="entry name" value="DnaB_C"/>
    <property type="match status" value="1"/>
</dbReference>
<keyword evidence="17" id="KW-1185">Reference proteome</keyword>
<evidence type="ECO:0000256" key="14">
    <source>
        <dbReference type="SAM" id="MobiDB-lite"/>
    </source>
</evidence>
<keyword evidence="6 13" id="KW-0347">Helicase</keyword>
<keyword evidence="7 13" id="KW-0067">ATP-binding</keyword>
<accession>A0A7G1I1D8</accession>
<evidence type="ECO:0000313" key="17">
    <source>
        <dbReference type="Proteomes" id="UP000594042"/>
    </source>
</evidence>
<feature type="domain" description="SF4 helicase" evidence="15">
    <location>
        <begin position="192"/>
        <end position="465"/>
    </location>
</feature>
<evidence type="ECO:0000256" key="7">
    <source>
        <dbReference type="ARBA" id="ARBA00022840"/>
    </source>
</evidence>
<dbReference type="InterPro" id="IPR007692">
    <property type="entry name" value="DNA_helicase_DnaB"/>
</dbReference>
<dbReference type="NCBIfam" id="TIGR00665">
    <property type="entry name" value="DnaB"/>
    <property type="match status" value="1"/>
</dbReference>
<dbReference type="PROSITE" id="PS51199">
    <property type="entry name" value="SF4_HELICASE"/>
    <property type="match status" value="1"/>
</dbReference>
<dbReference type="InterPro" id="IPR007694">
    <property type="entry name" value="DNA_helicase_DnaB-like_C"/>
</dbReference>
<feature type="region of interest" description="Disordered" evidence="14">
    <location>
        <begin position="488"/>
        <end position="507"/>
    </location>
</feature>
<name>A0A7G1I1D8_9BACT</name>
<comment type="similarity">
    <text evidence="1 13">Belongs to the helicase family. DnaB subfamily.</text>
</comment>
<comment type="catalytic activity">
    <reaction evidence="11 13">
        <text>ATP + H2O = ADP + phosphate + H(+)</text>
        <dbReference type="Rhea" id="RHEA:13065"/>
        <dbReference type="ChEBI" id="CHEBI:15377"/>
        <dbReference type="ChEBI" id="CHEBI:15378"/>
        <dbReference type="ChEBI" id="CHEBI:30616"/>
        <dbReference type="ChEBI" id="CHEBI:43474"/>
        <dbReference type="ChEBI" id="CHEBI:456216"/>
        <dbReference type="EC" id="5.6.2.3"/>
    </reaction>
</comment>
<dbReference type="Proteomes" id="UP000594042">
    <property type="component" value="Chromosome"/>
</dbReference>
<evidence type="ECO:0000256" key="13">
    <source>
        <dbReference type="RuleBase" id="RU362085"/>
    </source>
</evidence>
<evidence type="ECO:0000313" key="16">
    <source>
        <dbReference type="EMBL" id="BCI64534.1"/>
    </source>
</evidence>
<keyword evidence="8 13" id="KW-0238">DNA-binding</keyword>
<dbReference type="SUPFAM" id="SSF48024">
    <property type="entry name" value="N-terminal domain of DnaB helicase"/>
    <property type="match status" value="1"/>
</dbReference>
<dbReference type="FunFam" id="3.40.50.300:FF:000076">
    <property type="entry name" value="Replicative DNA helicase"/>
    <property type="match status" value="1"/>
</dbReference>
<dbReference type="KEGG" id="copr:Cop2CBH44_28870"/>
<evidence type="ECO:0000256" key="10">
    <source>
        <dbReference type="ARBA" id="ARBA00044932"/>
    </source>
</evidence>
<protein>
    <recommendedName>
        <fullName evidence="12 13">Replicative DNA helicase</fullName>
        <ecNumber evidence="12 13">5.6.2.3</ecNumber>
    </recommendedName>
</protein>
<dbReference type="GO" id="GO:0005524">
    <property type="term" value="F:ATP binding"/>
    <property type="evidence" value="ECO:0007669"/>
    <property type="project" value="UniProtKB-UniRule"/>
</dbReference>
<evidence type="ECO:0000256" key="11">
    <source>
        <dbReference type="ARBA" id="ARBA00048954"/>
    </source>
</evidence>
<evidence type="ECO:0000256" key="2">
    <source>
        <dbReference type="ARBA" id="ARBA00022515"/>
    </source>
</evidence>
<dbReference type="Pfam" id="PF00772">
    <property type="entry name" value="DnaB"/>
    <property type="match status" value="1"/>
</dbReference>
<evidence type="ECO:0000256" key="3">
    <source>
        <dbReference type="ARBA" id="ARBA00022705"/>
    </source>
</evidence>
<evidence type="ECO:0000256" key="9">
    <source>
        <dbReference type="ARBA" id="ARBA00023235"/>
    </source>
</evidence>
<evidence type="ECO:0000256" key="8">
    <source>
        <dbReference type="ARBA" id="ARBA00023125"/>
    </source>
</evidence>
<dbReference type="NCBIfam" id="NF004384">
    <property type="entry name" value="PRK05748.1"/>
    <property type="match status" value="1"/>
</dbReference>
<dbReference type="InterPro" id="IPR007693">
    <property type="entry name" value="DNA_helicase_DnaB-like_N"/>
</dbReference>
<dbReference type="GO" id="GO:0042802">
    <property type="term" value="F:identical protein binding"/>
    <property type="evidence" value="ECO:0007669"/>
    <property type="project" value="UniProtKB-ARBA"/>
</dbReference>
<dbReference type="GO" id="GO:0016787">
    <property type="term" value="F:hydrolase activity"/>
    <property type="evidence" value="ECO:0007669"/>
    <property type="project" value="UniProtKB-KW"/>
</dbReference>
<dbReference type="InterPro" id="IPR027417">
    <property type="entry name" value="P-loop_NTPase"/>
</dbReference>
<keyword evidence="5 13" id="KW-0378">Hydrolase</keyword>
<dbReference type="FunFam" id="1.10.860.10:FF:000001">
    <property type="entry name" value="Replicative DNA helicase"/>
    <property type="match status" value="1"/>
</dbReference>
<keyword evidence="4 13" id="KW-0547">Nucleotide-binding</keyword>
<dbReference type="GO" id="GO:0043139">
    <property type="term" value="F:5'-3' DNA helicase activity"/>
    <property type="evidence" value="ECO:0007669"/>
    <property type="project" value="UniProtKB-EC"/>
</dbReference>
<dbReference type="InterPro" id="IPR036185">
    <property type="entry name" value="DNA_heli_DnaB-like_N_sf"/>
</dbReference>
<dbReference type="PANTHER" id="PTHR30153:SF2">
    <property type="entry name" value="REPLICATIVE DNA HELICASE"/>
    <property type="match status" value="1"/>
</dbReference>